<proteinExistence type="predicted"/>
<gene>
    <name evidence="1" type="ORF">FBZ96_107273</name>
</gene>
<sequence>MQVYNVVRFKVRQGEEAAFLDAHRGGKAKWPGLDHGVIIKTGDQTFCLIGTWASQDALMAARPAMIKTLDSFRSVLEDQGNGRGVTDAVSGEAVLDL</sequence>
<dbReference type="Proteomes" id="UP000319949">
    <property type="component" value="Unassembled WGS sequence"/>
</dbReference>
<dbReference type="RefSeq" id="WP_145667061.1">
    <property type="nucleotide sequence ID" value="NZ_VITK01000007.1"/>
</dbReference>
<evidence type="ECO:0008006" key="3">
    <source>
        <dbReference type="Google" id="ProtNLM"/>
    </source>
</evidence>
<accession>A0A560DG60</accession>
<evidence type="ECO:0000313" key="1">
    <source>
        <dbReference type="EMBL" id="TWA96081.1"/>
    </source>
</evidence>
<dbReference type="OrthoDB" id="7066176at2"/>
<comment type="caution">
    <text evidence="1">The sequence shown here is derived from an EMBL/GenBank/DDBJ whole genome shotgun (WGS) entry which is preliminary data.</text>
</comment>
<dbReference type="EMBL" id="VITK01000007">
    <property type="protein sequence ID" value="TWA96081.1"/>
    <property type="molecule type" value="Genomic_DNA"/>
</dbReference>
<dbReference type="STRING" id="1803665.GCA_001641335_06970"/>
<dbReference type="AlphaFoldDB" id="A0A560DG60"/>
<reference evidence="1 2" key="1">
    <citation type="submission" date="2019-06" db="EMBL/GenBank/DDBJ databases">
        <title>Genomic Encyclopedia of Type Strains, Phase IV (KMG-V): Genome sequencing to study the core and pangenomes of soil and plant-associated prokaryotes.</title>
        <authorList>
            <person name="Whitman W."/>
        </authorList>
    </citation>
    <scope>NUCLEOTIDE SEQUENCE [LARGE SCALE GENOMIC DNA]</scope>
    <source>
        <strain evidence="1 2">BR 510</strain>
    </source>
</reference>
<protein>
    <recommendedName>
        <fullName evidence="3">DUF718 domain-containing protein</fullName>
    </recommendedName>
</protein>
<organism evidence="1 2">
    <name type="scientific">Bradyrhizobium stylosanthis</name>
    <dbReference type="NCBI Taxonomy" id="1803665"/>
    <lineage>
        <taxon>Bacteria</taxon>
        <taxon>Pseudomonadati</taxon>
        <taxon>Pseudomonadota</taxon>
        <taxon>Alphaproteobacteria</taxon>
        <taxon>Hyphomicrobiales</taxon>
        <taxon>Nitrobacteraceae</taxon>
        <taxon>Bradyrhizobium</taxon>
    </lineage>
</organism>
<name>A0A560DG60_9BRAD</name>
<keyword evidence="2" id="KW-1185">Reference proteome</keyword>
<evidence type="ECO:0000313" key="2">
    <source>
        <dbReference type="Proteomes" id="UP000319949"/>
    </source>
</evidence>